<dbReference type="Gene3D" id="3.40.50.1820">
    <property type="entry name" value="alpha/beta hydrolase"/>
    <property type="match status" value="1"/>
</dbReference>
<gene>
    <name evidence="2" type="ORF">BECKFW1821A_GA0114235_108010</name>
</gene>
<evidence type="ECO:0000259" key="1">
    <source>
        <dbReference type="Pfam" id="PF12146"/>
    </source>
</evidence>
<dbReference type="Gene3D" id="3.30.300.20">
    <property type="match status" value="1"/>
</dbReference>
<dbReference type="Pfam" id="PF02566">
    <property type="entry name" value="OsmC"/>
    <property type="match status" value="1"/>
</dbReference>
<sequence>MVIDVYPKTRKDKLTFKNERGGRLQGILERPATEPVAFVLFAQCFTCPKDILAASRISRILAAKGFGVLRFDFTGLGDSEGSFADTGFSTHVQDVIRAADYLRENFMAPALLIGHSLGGVAVLLAAREIPESTAVVAIATPSDPECIHGLLENGVFEKVISDMGIEKDGTPESVKRRMEDSKRFLAEISTPDFTAALKEEIRNLRKALLVLHSPRDDVVDIGHAREIFEAALHPKSFVSLDRADHLLSEREDARYVAETIAAWARKYTHLSKTPGTSASEPPEVGEVLVTELDGQFSQEIRTNQHHLLADEPMDYGGTDTGPSPYELLLAGLGACTSMTIRMYANHKKLPLDKVSVRLAHEKIDAKDCPECETRQGKVDRITREIHVEGALTPDQRERILAIANRCPVHKTIHGEIDDQARLAEDPSEAAPQTNKA</sequence>
<dbReference type="InterPro" id="IPR029058">
    <property type="entry name" value="AB_hydrolase_fold"/>
</dbReference>
<dbReference type="PANTHER" id="PTHR39624">
    <property type="entry name" value="PROTEIN INVOLVED IN RIMO-MEDIATED BETA-METHYLTHIOLATION OF RIBOSOMAL PROTEIN S12 YCAO"/>
    <property type="match status" value="1"/>
</dbReference>
<dbReference type="SUPFAM" id="SSF53474">
    <property type="entry name" value="alpha/beta-Hydrolases"/>
    <property type="match status" value="1"/>
</dbReference>
<dbReference type="Pfam" id="PF12146">
    <property type="entry name" value="Hydrolase_4"/>
    <property type="match status" value="1"/>
</dbReference>
<proteinExistence type="predicted"/>
<dbReference type="AlphaFoldDB" id="A0A450SW97"/>
<dbReference type="InterPro" id="IPR015946">
    <property type="entry name" value="KH_dom-like_a/b"/>
</dbReference>
<feature type="domain" description="Serine aminopeptidase S33" evidence="1">
    <location>
        <begin position="57"/>
        <end position="247"/>
    </location>
</feature>
<organism evidence="2">
    <name type="scientific">Candidatus Kentrum sp. FW</name>
    <dbReference type="NCBI Taxonomy" id="2126338"/>
    <lineage>
        <taxon>Bacteria</taxon>
        <taxon>Pseudomonadati</taxon>
        <taxon>Pseudomonadota</taxon>
        <taxon>Gammaproteobacteria</taxon>
        <taxon>Candidatus Kentrum</taxon>
    </lineage>
</organism>
<dbReference type="InterPro" id="IPR003718">
    <property type="entry name" value="OsmC/Ohr_fam"/>
</dbReference>
<dbReference type="InterPro" id="IPR022742">
    <property type="entry name" value="Hydrolase_4"/>
</dbReference>
<dbReference type="EMBL" id="CAADEW010000080">
    <property type="protein sequence ID" value="VFJ58312.1"/>
    <property type="molecule type" value="Genomic_DNA"/>
</dbReference>
<reference evidence="2" key="1">
    <citation type="submission" date="2019-02" db="EMBL/GenBank/DDBJ databases">
        <authorList>
            <person name="Gruber-Vodicka R. H."/>
            <person name="Seah K. B. B."/>
        </authorList>
    </citation>
    <scope>NUCLEOTIDE SEQUENCE</scope>
    <source>
        <strain evidence="2">BECK_BZ15</strain>
    </source>
</reference>
<name>A0A450SW97_9GAMM</name>
<dbReference type="InterPro" id="IPR036102">
    <property type="entry name" value="OsmC/Ohrsf"/>
</dbReference>
<accession>A0A450SW97</accession>
<dbReference type="PANTHER" id="PTHR39624:SF2">
    <property type="entry name" value="OSMC-LIKE PROTEIN"/>
    <property type="match status" value="1"/>
</dbReference>
<evidence type="ECO:0000313" key="2">
    <source>
        <dbReference type="EMBL" id="VFJ58312.1"/>
    </source>
</evidence>
<dbReference type="SUPFAM" id="SSF82784">
    <property type="entry name" value="OsmC-like"/>
    <property type="match status" value="1"/>
</dbReference>
<protein>
    <submittedName>
        <fullName evidence="2">Putative redox protein</fullName>
    </submittedName>
</protein>